<evidence type="ECO:0000313" key="8">
    <source>
        <dbReference type="EMBL" id="KAL0635210.1"/>
    </source>
</evidence>
<evidence type="ECO:0000256" key="6">
    <source>
        <dbReference type="SAM" id="Phobius"/>
    </source>
</evidence>
<evidence type="ECO:0000256" key="3">
    <source>
        <dbReference type="ARBA" id="ARBA00022989"/>
    </source>
</evidence>
<feature type="domain" description="Rhodopsin" evidence="7">
    <location>
        <begin position="3"/>
        <end position="158"/>
    </location>
</feature>
<protein>
    <recommendedName>
        <fullName evidence="7">Rhodopsin domain-containing protein</fullName>
    </recommendedName>
</protein>
<keyword evidence="2 6" id="KW-0812">Transmembrane</keyword>
<feature type="transmembrane region" description="Helical" evidence="6">
    <location>
        <begin position="24"/>
        <end position="41"/>
    </location>
</feature>
<comment type="subcellular location">
    <subcellularLocation>
        <location evidence="1">Membrane</location>
        <topology evidence="1">Multi-pass membrane protein</topology>
    </subcellularLocation>
</comment>
<feature type="transmembrane region" description="Helical" evidence="6">
    <location>
        <begin position="139"/>
        <end position="157"/>
    </location>
</feature>
<comment type="caution">
    <text evidence="8">The sequence shown here is derived from an EMBL/GenBank/DDBJ whole genome shotgun (WGS) entry which is preliminary data.</text>
</comment>
<dbReference type="Pfam" id="PF20684">
    <property type="entry name" value="Fung_rhodopsin"/>
    <property type="match status" value="1"/>
</dbReference>
<gene>
    <name evidence="8" type="ORF">Q9L58_005856</name>
</gene>
<dbReference type="InterPro" id="IPR049326">
    <property type="entry name" value="Rhodopsin_dom_fungi"/>
</dbReference>
<dbReference type="EMBL" id="JBBBZM010000075">
    <property type="protein sequence ID" value="KAL0635210.1"/>
    <property type="molecule type" value="Genomic_DNA"/>
</dbReference>
<keyword evidence="3 6" id="KW-1133">Transmembrane helix</keyword>
<reference evidence="8 9" key="1">
    <citation type="submission" date="2024-02" db="EMBL/GenBank/DDBJ databases">
        <title>Discinaceae phylogenomics.</title>
        <authorList>
            <person name="Dirks A.C."/>
            <person name="James T.Y."/>
        </authorList>
    </citation>
    <scope>NUCLEOTIDE SEQUENCE [LARGE SCALE GENOMIC DNA]</scope>
    <source>
        <strain evidence="8 9">ACD0624</strain>
    </source>
</reference>
<proteinExistence type="inferred from homology"/>
<evidence type="ECO:0000256" key="4">
    <source>
        <dbReference type="ARBA" id="ARBA00023136"/>
    </source>
</evidence>
<evidence type="ECO:0000256" key="1">
    <source>
        <dbReference type="ARBA" id="ARBA00004141"/>
    </source>
</evidence>
<accession>A0ABR3GH11</accession>
<evidence type="ECO:0000256" key="5">
    <source>
        <dbReference type="ARBA" id="ARBA00038359"/>
    </source>
</evidence>
<dbReference type="InterPro" id="IPR052337">
    <property type="entry name" value="SAT4-like"/>
</dbReference>
<organism evidence="8 9">
    <name type="scientific">Discina gigas</name>
    <dbReference type="NCBI Taxonomy" id="1032678"/>
    <lineage>
        <taxon>Eukaryota</taxon>
        <taxon>Fungi</taxon>
        <taxon>Dikarya</taxon>
        <taxon>Ascomycota</taxon>
        <taxon>Pezizomycotina</taxon>
        <taxon>Pezizomycetes</taxon>
        <taxon>Pezizales</taxon>
        <taxon>Discinaceae</taxon>
        <taxon>Discina</taxon>
    </lineage>
</organism>
<keyword evidence="4 6" id="KW-0472">Membrane</keyword>
<comment type="similarity">
    <text evidence="5">Belongs to the SAT4 family.</text>
</comment>
<name>A0ABR3GH11_9PEZI</name>
<dbReference type="PANTHER" id="PTHR33048:SF123">
    <property type="entry name" value="INTEGRAL MEMBRANE PROTEIN"/>
    <property type="match status" value="1"/>
</dbReference>
<evidence type="ECO:0000259" key="7">
    <source>
        <dbReference type="Pfam" id="PF20684"/>
    </source>
</evidence>
<feature type="transmembrane region" description="Helical" evidence="6">
    <location>
        <begin position="62"/>
        <end position="83"/>
    </location>
</feature>
<evidence type="ECO:0000313" key="9">
    <source>
        <dbReference type="Proteomes" id="UP001447188"/>
    </source>
</evidence>
<evidence type="ECO:0000256" key="2">
    <source>
        <dbReference type="ARBA" id="ARBA00022692"/>
    </source>
</evidence>
<keyword evidence="9" id="KW-1185">Reference proteome</keyword>
<dbReference type="PANTHER" id="PTHR33048">
    <property type="entry name" value="PTH11-LIKE INTEGRAL MEMBRANE PROTEIN (AFU_ORTHOLOGUE AFUA_5G11245)"/>
    <property type="match status" value="1"/>
</dbReference>
<feature type="transmembrane region" description="Helical" evidence="6">
    <location>
        <begin position="113"/>
        <end position="132"/>
    </location>
</feature>
<dbReference type="Proteomes" id="UP001447188">
    <property type="component" value="Unassembled WGS sequence"/>
</dbReference>
<sequence length="176" mass="19678">MSVATRVGFGMHGSSIRPEWRPEYSMLAYAATGIANIPFALNKLSMLHFYLHLVPNPNFRRICHISIAYLIIIYTSITLINWFGCSPISAAWKHDPSIPSTCITKNTYHYVNAVNNTITDILLLVLPIPVLLQLRLSMRAKLGLIVMFSMGFVYVPYSLSLSRVPMTPAHSAALPE</sequence>